<dbReference type="InterPro" id="IPR004875">
    <property type="entry name" value="DDE_SF_endonuclease_dom"/>
</dbReference>
<dbReference type="InterPro" id="IPR050863">
    <property type="entry name" value="CenT-Element_Derived"/>
</dbReference>
<proteinExistence type="predicted"/>
<sequence length="131" mass="14679">MPIAWQHIALVTDNCPTHLQPTSVLIDYKGPPPPILSHVTLVYLPPNTTSFLQPLDAGIIAFLKAAYQRRYAQFMVEYFNSYGKAPLKIDILQAIYLIADSWDAVTEDMIVYYWKKAVITVFSKGSAGLST</sequence>
<dbReference type="GO" id="GO:0005634">
    <property type="term" value="C:nucleus"/>
    <property type="evidence" value="ECO:0007669"/>
    <property type="project" value="TreeGrafter"/>
</dbReference>
<organism evidence="2 3">
    <name type="scientific">Tuber aestivum</name>
    <name type="common">summer truffle</name>
    <dbReference type="NCBI Taxonomy" id="59557"/>
    <lineage>
        <taxon>Eukaryota</taxon>
        <taxon>Fungi</taxon>
        <taxon>Dikarya</taxon>
        <taxon>Ascomycota</taxon>
        <taxon>Pezizomycotina</taxon>
        <taxon>Pezizomycetes</taxon>
        <taxon>Pezizales</taxon>
        <taxon>Tuberaceae</taxon>
        <taxon>Tuber</taxon>
    </lineage>
</organism>
<reference evidence="2" key="1">
    <citation type="submission" date="2015-10" db="EMBL/GenBank/DDBJ databases">
        <authorList>
            <person name="Regsiter A."/>
            <person name="william w."/>
        </authorList>
    </citation>
    <scope>NUCLEOTIDE SEQUENCE</scope>
    <source>
        <strain evidence="2">Montdore</strain>
    </source>
</reference>
<dbReference type="GO" id="GO:0003677">
    <property type="term" value="F:DNA binding"/>
    <property type="evidence" value="ECO:0007669"/>
    <property type="project" value="TreeGrafter"/>
</dbReference>
<dbReference type="EMBL" id="LN890986">
    <property type="protein sequence ID" value="CUS12717.1"/>
    <property type="molecule type" value="Genomic_DNA"/>
</dbReference>
<dbReference type="PANTHER" id="PTHR19303">
    <property type="entry name" value="TRANSPOSON"/>
    <property type="match status" value="1"/>
</dbReference>
<evidence type="ECO:0000259" key="1">
    <source>
        <dbReference type="Pfam" id="PF03184"/>
    </source>
</evidence>
<dbReference type="PANTHER" id="PTHR19303:SF73">
    <property type="entry name" value="PROTEIN PDC2"/>
    <property type="match status" value="1"/>
</dbReference>
<accession>A0A292Q231</accession>
<dbReference type="Pfam" id="PF03184">
    <property type="entry name" value="DDE_1"/>
    <property type="match status" value="1"/>
</dbReference>
<protein>
    <recommendedName>
        <fullName evidence="1">DDE-1 domain-containing protein</fullName>
    </recommendedName>
</protein>
<gene>
    <name evidence="2" type="ORF">GSTUAT00003210001</name>
</gene>
<name>A0A292Q231_9PEZI</name>
<feature type="domain" description="DDE-1" evidence="1">
    <location>
        <begin position="8"/>
        <end position="114"/>
    </location>
</feature>
<dbReference type="Proteomes" id="UP001412239">
    <property type="component" value="Unassembled WGS sequence"/>
</dbReference>
<keyword evidence="3" id="KW-1185">Reference proteome</keyword>
<evidence type="ECO:0000313" key="2">
    <source>
        <dbReference type="EMBL" id="CUS12717.1"/>
    </source>
</evidence>
<dbReference type="AlphaFoldDB" id="A0A292Q231"/>
<evidence type="ECO:0000313" key="3">
    <source>
        <dbReference type="Proteomes" id="UP001412239"/>
    </source>
</evidence>